<dbReference type="GO" id="GO:0006508">
    <property type="term" value="P:proteolysis"/>
    <property type="evidence" value="ECO:0007669"/>
    <property type="project" value="UniProtKB-KW"/>
</dbReference>
<dbReference type="PANTHER" id="PTHR11757:SF19">
    <property type="entry name" value="PROLYL ENDOPEPTIDASE-LIKE"/>
    <property type="match status" value="1"/>
</dbReference>
<comment type="function">
    <text evidence="5">Serine peptidase whose precise substrate specificity remains unclear. Does not cleave peptides after a arginine or lysine residue. Regulates trans-Golgi network morphology and sorting by regulating the membrane binding of the AP-1 complex. May play a role in the regulation of synaptic vesicle exocytosis.</text>
</comment>
<dbReference type="PANTHER" id="PTHR11757">
    <property type="entry name" value="PROTEASE FAMILY S9A OLIGOPEPTIDASE"/>
    <property type="match status" value="1"/>
</dbReference>
<reference evidence="9 10" key="1">
    <citation type="journal article" date="2005" name="Science">
        <title>Genome of the host-cell transforming parasite Theileria annulata compared with T. parva.</title>
        <authorList>
            <person name="Pain A."/>
            <person name="Renauld H."/>
            <person name="Berriman M."/>
            <person name="Murphy L."/>
            <person name="Yeats C.A."/>
            <person name="Weir W."/>
            <person name="Kerhornou A."/>
            <person name="Aslett M."/>
            <person name="Bishop R."/>
            <person name="Bouchier C."/>
            <person name="Cochet M."/>
            <person name="Coulson R.M.R."/>
            <person name="Cronin A."/>
            <person name="de Villiers E.P."/>
            <person name="Fraser A."/>
            <person name="Fosker N."/>
            <person name="Gardner M."/>
            <person name="Goble A."/>
            <person name="Griffiths-Jones S."/>
            <person name="Harris D.E."/>
            <person name="Katzer F."/>
            <person name="Larke N."/>
            <person name="Lord A."/>
            <person name="Maser P."/>
            <person name="McKellar S."/>
            <person name="Mooney P."/>
            <person name="Morton F."/>
            <person name="Nene V."/>
            <person name="O'Neil S."/>
            <person name="Price C."/>
            <person name="Quail M.A."/>
            <person name="Rabbinowitsch E."/>
            <person name="Rawlings N.D."/>
            <person name="Rutter S."/>
            <person name="Saunders D."/>
            <person name="Seeger K."/>
            <person name="Shah T."/>
            <person name="Squares R."/>
            <person name="Squares S."/>
            <person name="Tivey A."/>
            <person name="Walker A.R."/>
            <person name="Woodward J."/>
            <person name="Dobbelaere D.A.E."/>
            <person name="Langsley G."/>
            <person name="Rajandream M.A."/>
            <person name="McKeever D."/>
            <person name="Shiels B."/>
            <person name="Tait A."/>
            <person name="Barrell B.G."/>
            <person name="Hall N."/>
        </authorList>
    </citation>
    <scope>NUCLEOTIDE SEQUENCE [LARGE SCALE GENOMIC DNA]</scope>
    <source>
        <strain evidence="10">Ankara</strain>
    </source>
</reference>
<dbReference type="RefSeq" id="XP_953032.1">
    <property type="nucleotide sequence ID" value="XM_947939.1"/>
</dbReference>
<dbReference type="InParanoid" id="Q4U9U6"/>
<evidence type="ECO:0000256" key="1">
    <source>
        <dbReference type="ARBA" id="ARBA00005228"/>
    </source>
</evidence>
<evidence type="ECO:0000256" key="2">
    <source>
        <dbReference type="ARBA" id="ARBA00022670"/>
    </source>
</evidence>
<dbReference type="GO" id="GO:0004252">
    <property type="term" value="F:serine-type endopeptidase activity"/>
    <property type="evidence" value="ECO:0007669"/>
    <property type="project" value="UniProtKB-UniRule"/>
</dbReference>
<dbReference type="Gene3D" id="2.130.10.120">
    <property type="entry name" value="Prolyl oligopeptidase, N-terminal domain"/>
    <property type="match status" value="1"/>
</dbReference>
<evidence type="ECO:0000256" key="5">
    <source>
        <dbReference type="ARBA" id="ARBA00045448"/>
    </source>
</evidence>
<evidence type="ECO:0000313" key="10">
    <source>
        <dbReference type="Proteomes" id="UP000001950"/>
    </source>
</evidence>
<dbReference type="EMBL" id="CR940353">
    <property type="protein sequence ID" value="CAI76407.1"/>
    <property type="molecule type" value="Genomic_DNA"/>
</dbReference>
<protein>
    <recommendedName>
        <fullName evidence="6">Prolyl endopeptidase</fullName>
        <ecNumber evidence="6">3.4.21.-</ecNumber>
    </recommendedName>
</protein>
<dbReference type="Gene3D" id="3.40.50.1820">
    <property type="entry name" value="alpha/beta hydrolase"/>
    <property type="match status" value="1"/>
</dbReference>
<dbReference type="SUPFAM" id="SSF53474">
    <property type="entry name" value="alpha/beta-Hydrolases"/>
    <property type="match status" value="1"/>
</dbReference>
<dbReference type="InterPro" id="IPR051543">
    <property type="entry name" value="Serine_Peptidase_S9A"/>
</dbReference>
<dbReference type="InterPro" id="IPR002470">
    <property type="entry name" value="Peptidase_S9A"/>
</dbReference>
<dbReference type="Pfam" id="PF00326">
    <property type="entry name" value="Peptidase_S9"/>
    <property type="match status" value="1"/>
</dbReference>
<dbReference type="GeneID" id="3862987"/>
<sequence length="772" mass="88116">MSFNKLINRSSFLSKLFSQLSHRNRTFVSHSNNVRNSISYLNWVPESEKTNSFSKVDLEQAVNSDNSLSFSRFILNYKNKVKELSSTISEIESFYKSNHEGLSDTSLEYEIIGKYAYYLVHNSSSLSLFRTPLQGYSRFRRLINELNNDDICKFLMERGKPLLDFSKISQQGISNIKKIRISPGSDLIAIIYDPNLEDKHTLSIYSVSKGEISKTLEDIGEVYFMPYPKNSSFTRLYYTVLNPQKRSHKFCTSLIFNRTGNFCSNRLMYEDPKHFISLFKSKSGRVLFMATVSYNKVFSAYMITKSGKMFTVPIVSGSKLMLEYRNGLVYSVYSDVVSNIYTNSLRNLRAFKSMKNDKSNNGSNFCGRIVGELDYVVSDIDMFNEAMVLYLIKPPSSPTVGLLKFSPLISKNVTNVRKPDNNAFELEVLEIPVAVGLIEPGINMNYKNKSAKFTVNTPGNSCLGFEVDLVNKLVKSTTPINSNVKSIVLKAPTRDGSCNIPLTLVSKFLNNYDTKNVKKILENSDYCKIDEIFNRKCVLYVYGFYGENLTVCNYMEHSKLLEMGYTLCFAHVRGGGELGESWREMGNKEKKYNSFYDLVDVIQFLISKNITSRIKLAISVSSASGILGGCIYNMRPDLCSIIIFKLPYLDHFTTLNDRSQPLVELEYEEFGTTKEDEGEEYNVDHVYSIDPCVNMKKTQAKRPAILINCNVNDTRAPWYHTAKFLDILEKQKDNENILVKVGDYGHEGRPPEHYLVRTCAEEISIIDNFLKD</sequence>
<evidence type="ECO:0000313" key="9">
    <source>
        <dbReference type="EMBL" id="CAI76407.1"/>
    </source>
</evidence>
<evidence type="ECO:0000256" key="3">
    <source>
        <dbReference type="ARBA" id="ARBA00022801"/>
    </source>
</evidence>
<feature type="domain" description="Peptidase S9A N-terminal" evidence="8">
    <location>
        <begin position="161"/>
        <end position="317"/>
    </location>
</feature>
<name>Q4U9U6_THEAN</name>
<dbReference type="Pfam" id="PF02897">
    <property type="entry name" value="Peptidase_S9_N"/>
    <property type="match status" value="1"/>
</dbReference>
<feature type="domain" description="Peptidase S9 prolyl oligopeptidase catalytic" evidence="7">
    <location>
        <begin position="559"/>
        <end position="754"/>
    </location>
</feature>
<dbReference type="EC" id="3.4.21.-" evidence="6"/>
<dbReference type="eggNOG" id="KOG2237">
    <property type="taxonomic scope" value="Eukaryota"/>
</dbReference>
<dbReference type="InterPro" id="IPR023302">
    <property type="entry name" value="Pept_S9A_N"/>
</dbReference>
<dbReference type="STRING" id="5874.Q4U9U6"/>
<evidence type="ECO:0000259" key="8">
    <source>
        <dbReference type="Pfam" id="PF02897"/>
    </source>
</evidence>
<evidence type="ECO:0000259" key="7">
    <source>
        <dbReference type="Pfam" id="PF00326"/>
    </source>
</evidence>
<dbReference type="VEuPathDB" id="PiroplasmaDB:TA08065"/>
<dbReference type="Proteomes" id="UP000001950">
    <property type="component" value="Chromosome 4"/>
</dbReference>
<dbReference type="KEGG" id="tan:TA08065"/>
<dbReference type="AlphaFoldDB" id="Q4U9U6"/>
<organism evidence="9 10">
    <name type="scientific">Theileria annulata</name>
    <dbReference type="NCBI Taxonomy" id="5874"/>
    <lineage>
        <taxon>Eukaryota</taxon>
        <taxon>Sar</taxon>
        <taxon>Alveolata</taxon>
        <taxon>Apicomplexa</taxon>
        <taxon>Aconoidasida</taxon>
        <taxon>Piroplasmida</taxon>
        <taxon>Theileriidae</taxon>
        <taxon>Theileria</taxon>
    </lineage>
</organism>
<dbReference type="OrthoDB" id="248387at2759"/>
<dbReference type="OMA" id="LVWECEP"/>
<evidence type="ECO:0000256" key="4">
    <source>
        <dbReference type="ARBA" id="ARBA00022825"/>
    </source>
</evidence>
<dbReference type="InterPro" id="IPR029058">
    <property type="entry name" value="AB_hydrolase_fold"/>
</dbReference>
<dbReference type="PRINTS" id="PR00862">
    <property type="entry name" value="PROLIGOPTASE"/>
</dbReference>
<gene>
    <name evidence="9" type="ORF">TA08065</name>
</gene>
<proteinExistence type="inferred from homology"/>
<keyword evidence="2 6" id="KW-0645">Protease</keyword>
<keyword evidence="10" id="KW-1185">Reference proteome</keyword>
<keyword evidence="3 6" id="KW-0378">Hydrolase</keyword>
<dbReference type="InterPro" id="IPR001375">
    <property type="entry name" value="Peptidase_S9_cat"/>
</dbReference>
<keyword evidence="4 6" id="KW-0720">Serine protease</keyword>
<comment type="similarity">
    <text evidence="1 6">Belongs to the peptidase S9A family.</text>
</comment>
<dbReference type="ESTHER" id="thean-q4u9u6">
    <property type="family name" value="Prolyl_oligopeptidase_S9"/>
</dbReference>
<evidence type="ECO:0000256" key="6">
    <source>
        <dbReference type="RuleBase" id="RU368024"/>
    </source>
</evidence>
<accession>Q4U9U6</accession>